<sequence>MEVSGNSEIPMIIAAVVRQLSIQGLRCVAMVQFHSLLKEAIKHDAVERLAMILSVHYAVIKFCSKKSTMTIIYAAVTQQ</sequence>
<protein>
    <submittedName>
        <fullName evidence="1">Uncharacterized protein</fullName>
    </submittedName>
</protein>
<reference evidence="1" key="1">
    <citation type="journal article" date="2019" name="bioRxiv">
        <title>The Genome of the Zebra Mussel, Dreissena polymorpha: A Resource for Invasive Species Research.</title>
        <authorList>
            <person name="McCartney M.A."/>
            <person name="Auch B."/>
            <person name="Kono T."/>
            <person name="Mallez S."/>
            <person name="Zhang Y."/>
            <person name="Obille A."/>
            <person name="Becker A."/>
            <person name="Abrahante J.E."/>
            <person name="Garbe J."/>
            <person name="Badalamenti J.P."/>
            <person name="Herman A."/>
            <person name="Mangelson H."/>
            <person name="Liachko I."/>
            <person name="Sullivan S."/>
            <person name="Sone E.D."/>
            <person name="Koren S."/>
            <person name="Silverstein K.A.T."/>
            <person name="Beckman K.B."/>
            <person name="Gohl D.M."/>
        </authorList>
    </citation>
    <scope>NUCLEOTIDE SEQUENCE</scope>
    <source>
        <strain evidence="1">Duluth1</strain>
        <tissue evidence="1">Whole animal</tissue>
    </source>
</reference>
<organism evidence="1 2">
    <name type="scientific">Dreissena polymorpha</name>
    <name type="common">Zebra mussel</name>
    <name type="synonym">Mytilus polymorpha</name>
    <dbReference type="NCBI Taxonomy" id="45954"/>
    <lineage>
        <taxon>Eukaryota</taxon>
        <taxon>Metazoa</taxon>
        <taxon>Spiralia</taxon>
        <taxon>Lophotrochozoa</taxon>
        <taxon>Mollusca</taxon>
        <taxon>Bivalvia</taxon>
        <taxon>Autobranchia</taxon>
        <taxon>Heteroconchia</taxon>
        <taxon>Euheterodonta</taxon>
        <taxon>Imparidentia</taxon>
        <taxon>Neoheterodontei</taxon>
        <taxon>Myida</taxon>
        <taxon>Dreissenoidea</taxon>
        <taxon>Dreissenidae</taxon>
        <taxon>Dreissena</taxon>
    </lineage>
</organism>
<comment type="caution">
    <text evidence="1">The sequence shown here is derived from an EMBL/GenBank/DDBJ whole genome shotgun (WGS) entry which is preliminary data.</text>
</comment>
<gene>
    <name evidence="1" type="ORF">DPMN_129990</name>
</gene>
<name>A0A9D4H6S9_DREPO</name>
<evidence type="ECO:0000313" key="2">
    <source>
        <dbReference type="Proteomes" id="UP000828390"/>
    </source>
</evidence>
<proteinExistence type="predicted"/>
<keyword evidence="2" id="KW-1185">Reference proteome</keyword>
<evidence type="ECO:0000313" key="1">
    <source>
        <dbReference type="EMBL" id="KAH3828041.1"/>
    </source>
</evidence>
<dbReference type="AlphaFoldDB" id="A0A9D4H6S9"/>
<reference evidence="1" key="2">
    <citation type="submission" date="2020-11" db="EMBL/GenBank/DDBJ databases">
        <authorList>
            <person name="McCartney M.A."/>
            <person name="Auch B."/>
            <person name="Kono T."/>
            <person name="Mallez S."/>
            <person name="Becker A."/>
            <person name="Gohl D.M."/>
            <person name="Silverstein K.A.T."/>
            <person name="Koren S."/>
            <person name="Bechman K.B."/>
            <person name="Herman A."/>
            <person name="Abrahante J.E."/>
            <person name="Garbe J."/>
        </authorList>
    </citation>
    <scope>NUCLEOTIDE SEQUENCE</scope>
    <source>
        <strain evidence="1">Duluth1</strain>
        <tissue evidence="1">Whole animal</tissue>
    </source>
</reference>
<accession>A0A9D4H6S9</accession>
<dbReference type="EMBL" id="JAIWYP010000005">
    <property type="protein sequence ID" value="KAH3828041.1"/>
    <property type="molecule type" value="Genomic_DNA"/>
</dbReference>
<dbReference type="Proteomes" id="UP000828390">
    <property type="component" value="Unassembled WGS sequence"/>
</dbReference>